<sequence>MGDGKGDNRQGFSGKHVRGDNRQSGSGSEKSLTSISKSRYPTVRTRVVVKTPPQSANERDVRRRLRKLKYDFNSANEDLVKLDFAAKLEKARKEVGNIMGLMSDIMECKGDIPKQLKKDLAYHQEKIGSYVTRYQDILDLKQSIKDKSFKLREELRLIFNSYKGVTQEFDVDLDEDFFSD</sequence>
<dbReference type="AlphaFoldDB" id="A0A914YT95"/>
<protein>
    <submittedName>
        <fullName evidence="3">Uncharacterized protein</fullName>
    </submittedName>
</protein>
<feature type="compositionally biased region" description="Low complexity" evidence="1">
    <location>
        <begin position="39"/>
        <end position="53"/>
    </location>
</feature>
<feature type="region of interest" description="Disordered" evidence="1">
    <location>
        <begin position="1"/>
        <end position="59"/>
    </location>
</feature>
<reference evidence="3" key="1">
    <citation type="submission" date="2022-11" db="UniProtKB">
        <authorList>
            <consortium name="WormBaseParasite"/>
        </authorList>
    </citation>
    <scope>IDENTIFICATION</scope>
</reference>
<name>A0A914YT95_9BILA</name>
<dbReference type="WBParaSite" id="PSU_v2.g3383.t1">
    <property type="protein sequence ID" value="PSU_v2.g3383.t1"/>
    <property type="gene ID" value="PSU_v2.g3383"/>
</dbReference>
<keyword evidence="2" id="KW-1185">Reference proteome</keyword>
<evidence type="ECO:0000313" key="3">
    <source>
        <dbReference type="WBParaSite" id="PSU_v2.g3383.t1"/>
    </source>
</evidence>
<evidence type="ECO:0000256" key="1">
    <source>
        <dbReference type="SAM" id="MobiDB-lite"/>
    </source>
</evidence>
<feature type="compositionally biased region" description="Polar residues" evidence="1">
    <location>
        <begin position="22"/>
        <end position="37"/>
    </location>
</feature>
<evidence type="ECO:0000313" key="2">
    <source>
        <dbReference type="Proteomes" id="UP000887577"/>
    </source>
</evidence>
<organism evidence="2 3">
    <name type="scientific">Panagrolaimus superbus</name>
    <dbReference type="NCBI Taxonomy" id="310955"/>
    <lineage>
        <taxon>Eukaryota</taxon>
        <taxon>Metazoa</taxon>
        <taxon>Ecdysozoa</taxon>
        <taxon>Nematoda</taxon>
        <taxon>Chromadorea</taxon>
        <taxon>Rhabditida</taxon>
        <taxon>Tylenchina</taxon>
        <taxon>Panagrolaimomorpha</taxon>
        <taxon>Panagrolaimoidea</taxon>
        <taxon>Panagrolaimidae</taxon>
        <taxon>Panagrolaimus</taxon>
    </lineage>
</organism>
<proteinExistence type="predicted"/>
<dbReference type="Proteomes" id="UP000887577">
    <property type="component" value="Unplaced"/>
</dbReference>
<accession>A0A914YT95</accession>